<dbReference type="InterPro" id="IPR031165">
    <property type="entry name" value="GNAT_YJDJ"/>
</dbReference>
<dbReference type="InterPro" id="IPR045057">
    <property type="entry name" value="Gcn5-rel_NAT"/>
</dbReference>
<dbReference type="Gene3D" id="3.40.630.30">
    <property type="match status" value="1"/>
</dbReference>
<gene>
    <name evidence="3" type="ORF">EAE32_01730</name>
</gene>
<dbReference type="Proteomes" id="UP000277871">
    <property type="component" value="Unassembled WGS sequence"/>
</dbReference>
<dbReference type="PROSITE" id="PS51729">
    <property type="entry name" value="GNAT_YJDJ"/>
    <property type="match status" value="1"/>
</dbReference>
<protein>
    <submittedName>
        <fullName evidence="3">N-acetyltransferase</fullName>
    </submittedName>
</protein>
<evidence type="ECO:0000259" key="2">
    <source>
        <dbReference type="PROSITE" id="PS51729"/>
    </source>
</evidence>
<proteinExistence type="predicted"/>
<evidence type="ECO:0000313" key="4">
    <source>
        <dbReference type="Proteomes" id="UP000277871"/>
    </source>
</evidence>
<dbReference type="RefSeq" id="WP_121845150.1">
    <property type="nucleotide sequence ID" value="NZ_PHOA01000007.1"/>
</dbReference>
<sequence length="120" mass="13240">MSENPTLENPQVSLGTDEQGTQRFEIRVGDPADPVGFTVAIDHQVGEKKQRIFPHTEVDDAFGGHGLASTLVREALDATIADGYELVVFCPYIKAWITKHPEYEQHTVKPTTDHLAALRG</sequence>
<accession>A0A3L9LA61</accession>
<reference evidence="3 4" key="1">
    <citation type="submission" date="2018-10" db="EMBL/GenBank/DDBJ databases">
        <title>Kocuria tytonicola, new bacteria from the preen glands of American barn owls (Tyto furcata).</title>
        <authorList>
            <person name="Braun M.S."/>
            <person name="Wang E."/>
            <person name="Zimmermann S."/>
            <person name="Boutin S."/>
            <person name="Wagner H."/>
            <person name="Wink M."/>
        </authorList>
    </citation>
    <scope>NUCLEOTIDE SEQUENCE [LARGE SCALE GENOMIC DNA]</scope>
    <source>
        <strain evidence="3 4">473</strain>
    </source>
</reference>
<evidence type="ECO:0000313" key="3">
    <source>
        <dbReference type="EMBL" id="RLY93987.1"/>
    </source>
</evidence>
<dbReference type="GO" id="GO:0016740">
    <property type="term" value="F:transferase activity"/>
    <property type="evidence" value="ECO:0007669"/>
    <property type="project" value="UniProtKB-KW"/>
</dbReference>
<dbReference type="PANTHER" id="PTHR31435:SF10">
    <property type="entry name" value="BSR4717 PROTEIN"/>
    <property type="match status" value="1"/>
</dbReference>
<name>A0A3L9LA61_9MICC</name>
<feature type="region of interest" description="Disordered" evidence="1">
    <location>
        <begin position="1"/>
        <end position="20"/>
    </location>
</feature>
<dbReference type="Pfam" id="PF14542">
    <property type="entry name" value="Acetyltransf_CG"/>
    <property type="match status" value="1"/>
</dbReference>
<dbReference type="OrthoDB" id="5405911at2"/>
<feature type="domain" description="N-acetyltransferase" evidence="2">
    <location>
        <begin position="16"/>
        <end position="108"/>
    </location>
</feature>
<dbReference type="SUPFAM" id="SSF55729">
    <property type="entry name" value="Acyl-CoA N-acyltransferases (Nat)"/>
    <property type="match status" value="1"/>
</dbReference>
<organism evidence="3 4">
    <name type="scientific">Kocuria tytonicola</name>
    <dbReference type="NCBI Taxonomy" id="2055946"/>
    <lineage>
        <taxon>Bacteria</taxon>
        <taxon>Bacillati</taxon>
        <taxon>Actinomycetota</taxon>
        <taxon>Actinomycetes</taxon>
        <taxon>Micrococcales</taxon>
        <taxon>Micrococcaceae</taxon>
        <taxon>Kocuria</taxon>
    </lineage>
</organism>
<keyword evidence="4" id="KW-1185">Reference proteome</keyword>
<keyword evidence="3" id="KW-0808">Transferase</keyword>
<dbReference type="PANTHER" id="PTHR31435">
    <property type="entry name" value="PROTEIN NATD1"/>
    <property type="match status" value="1"/>
</dbReference>
<dbReference type="AlphaFoldDB" id="A0A3L9LA61"/>
<dbReference type="InterPro" id="IPR016181">
    <property type="entry name" value="Acyl_CoA_acyltransferase"/>
</dbReference>
<dbReference type="EMBL" id="RDEX01000001">
    <property type="protein sequence ID" value="RLY93987.1"/>
    <property type="molecule type" value="Genomic_DNA"/>
</dbReference>
<comment type="caution">
    <text evidence="3">The sequence shown here is derived from an EMBL/GenBank/DDBJ whole genome shotgun (WGS) entry which is preliminary data.</text>
</comment>
<evidence type="ECO:0000256" key="1">
    <source>
        <dbReference type="SAM" id="MobiDB-lite"/>
    </source>
</evidence>